<dbReference type="OrthoDB" id="4188069at2759"/>
<dbReference type="AlphaFoldDB" id="A0A1J9RLM8"/>
<protein>
    <submittedName>
        <fullName evidence="2">Uncharacterized protein</fullName>
    </submittedName>
</protein>
<keyword evidence="1" id="KW-0732">Signal</keyword>
<evidence type="ECO:0000256" key="1">
    <source>
        <dbReference type="SAM" id="SignalP"/>
    </source>
</evidence>
<accession>A0A1J9RLM8</accession>
<proteinExistence type="predicted"/>
<feature type="signal peptide" evidence="1">
    <location>
        <begin position="1"/>
        <end position="20"/>
    </location>
</feature>
<gene>
    <name evidence="2" type="ORF">ACJ73_00100</name>
</gene>
<name>A0A1J9RLM8_9EURO</name>
<dbReference type="EMBL" id="LGTZ01000005">
    <property type="protein sequence ID" value="OJD28501.1"/>
    <property type="molecule type" value="Genomic_DNA"/>
</dbReference>
<reference evidence="2 3" key="1">
    <citation type="submission" date="2015-08" db="EMBL/GenBank/DDBJ databases">
        <title>Emmonsia species relationships and genome sequence.</title>
        <authorList>
            <person name="Cuomo C.A."/>
            <person name="Schwartz I.S."/>
            <person name="Kenyon C."/>
            <person name="De Hoog G.S."/>
            <person name="Govender N.P."/>
            <person name="Botha A."/>
            <person name="Moreno L."/>
            <person name="De Vries M."/>
            <person name="Munoz J.F."/>
            <person name="Stielow J.B."/>
        </authorList>
    </citation>
    <scope>NUCLEOTIDE SEQUENCE [LARGE SCALE GENOMIC DNA]</scope>
    <source>
        <strain evidence="2 3">EI222</strain>
    </source>
</reference>
<organism evidence="2 3">
    <name type="scientific">Blastomyces percursus</name>
    <dbReference type="NCBI Taxonomy" id="1658174"/>
    <lineage>
        <taxon>Eukaryota</taxon>
        <taxon>Fungi</taxon>
        <taxon>Dikarya</taxon>
        <taxon>Ascomycota</taxon>
        <taxon>Pezizomycotina</taxon>
        <taxon>Eurotiomycetes</taxon>
        <taxon>Eurotiomycetidae</taxon>
        <taxon>Onygenales</taxon>
        <taxon>Ajellomycetaceae</taxon>
        <taxon>Blastomyces</taxon>
    </lineage>
</organism>
<dbReference type="VEuPathDB" id="FungiDB:ACJ73_00100"/>
<comment type="caution">
    <text evidence="2">The sequence shown here is derived from an EMBL/GenBank/DDBJ whole genome shotgun (WGS) entry which is preliminary data.</text>
</comment>
<feature type="chain" id="PRO_5012114328" evidence="1">
    <location>
        <begin position="21"/>
        <end position="281"/>
    </location>
</feature>
<keyword evidence="3" id="KW-1185">Reference proteome</keyword>
<evidence type="ECO:0000313" key="2">
    <source>
        <dbReference type="EMBL" id="OJD28501.1"/>
    </source>
</evidence>
<sequence>MTMNPIVLAVLLFISAAAAAEPLAHTICFGGSSSCSDGYPGYNHTIQNPIAKGSVTFEGLSLGNTTSNAAPGNWTWDLSVGNYSSDGNRAQIYEIYSLRIPLEMEMNGLNVSRNICAIVLPAREGAGTNDPGDCSTIFDSSNIKQVTSASALGSASSRSPCGRLMQQISDTLGYESSNGGSLNSAVLFGPDSNDTRAAQIDTGILRVYSETPLDESQAAIDASLTRVQPIYLQSYSVVEGDAAAFQVALNCLHVDNSARGVIIGMGSVFASAVITAGLLMI</sequence>
<dbReference type="STRING" id="1658174.A0A1J9RLM8"/>
<evidence type="ECO:0000313" key="3">
    <source>
        <dbReference type="Proteomes" id="UP000242791"/>
    </source>
</evidence>
<dbReference type="Proteomes" id="UP000242791">
    <property type="component" value="Unassembled WGS sequence"/>
</dbReference>